<dbReference type="GO" id="GO:0046872">
    <property type="term" value="F:metal ion binding"/>
    <property type="evidence" value="ECO:0007669"/>
    <property type="project" value="UniProtKB-KW"/>
</dbReference>
<dbReference type="NCBIfam" id="NF004019">
    <property type="entry name" value="PRK05481.1"/>
    <property type="match status" value="1"/>
</dbReference>
<comment type="subcellular location">
    <subcellularLocation>
        <location evidence="2">Mitochondrion</location>
    </subcellularLocation>
</comment>
<dbReference type="InterPro" id="IPR013785">
    <property type="entry name" value="Aldolase_TIM"/>
</dbReference>
<evidence type="ECO:0000313" key="12">
    <source>
        <dbReference type="EMBL" id="SVB12685.1"/>
    </source>
</evidence>
<evidence type="ECO:0000256" key="3">
    <source>
        <dbReference type="ARBA" id="ARBA00012237"/>
    </source>
</evidence>
<dbReference type="InterPro" id="IPR007197">
    <property type="entry name" value="rSAM"/>
</dbReference>
<keyword evidence="4" id="KW-0004">4Fe-4S</keyword>
<organism evidence="12">
    <name type="scientific">marine metagenome</name>
    <dbReference type="NCBI Taxonomy" id="408172"/>
    <lineage>
        <taxon>unclassified sequences</taxon>
        <taxon>metagenomes</taxon>
        <taxon>ecological metagenomes</taxon>
    </lineage>
</organism>
<dbReference type="AlphaFoldDB" id="A0A382BFU8"/>
<evidence type="ECO:0000256" key="8">
    <source>
        <dbReference type="ARBA" id="ARBA00023004"/>
    </source>
</evidence>
<comment type="cofactor">
    <cofactor evidence="1">
        <name>[4Fe-4S] cluster</name>
        <dbReference type="ChEBI" id="CHEBI:49883"/>
    </cofactor>
</comment>
<dbReference type="Pfam" id="PF04055">
    <property type="entry name" value="Radical_SAM"/>
    <property type="match status" value="1"/>
</dbReference>
<sequence length="339" mass="37304">MTNNLKKLKRQRLPGWLKTPLPKKNNFFQLKSLVQKYNLNTVCESASCPNIGTCWDAGTLTFMILGDSCSRACKFCDVATGNLIAPNPYEPKIIAETISKLNLRYAVITSVDRDDLIDGGAEHWIKTIQLIRIQCPQMKIETLIPDFQGKTSLVEKICEAEPDVLAHNLETVKSLQSTIRPQCRYDWSLDTLRTAANKNNLVIKSSLMLGLGEKEEEVISSIKDLVDVGCQILSLGQYLRPSPRHLEVVEFIHPDQFLKYKNIGESLGLAHVEAGPLVRSSYLADQQAQAAGLKISAGTSNAGGNNIGRAMGKAGKVEASEQVPSVLPQVTGKYSSYTI</sequence>
<dbReference type="Gene3D" id="3.20.20.70">
    <property type="entry name" value="Aldolase class I"/>
    <property type="match status" value="1"/>
</dbReference>
<evidence type="ECO:0000256" key="4">
    <source>
        <dbReference type="ARBA" id="ARBA00022485"/>
    </source>
</evidence>
<evidence type="ECO:0000259" key="11">
    <source>
        <dbReference type="PROSITE" id="PS51918"/>
    </source>
</evidence>
<keyword evidence="6" id="KW-0949">S-adenosyl-L-methionine</keyword>
<evidence type="ECO:0000256" key="1">
    <source>
        <dbReference type="ARBA" id="ARBA00001966"/>
    </source>
</evidence>
<keyword evidence="9" id="KW-0411">Iron-sulfur</keyword>
<protein>
    <recommendedName>
        <fullName evidence="3">lipoyl synthase</fullName>
        <ecNumber evidence="3">2.8.1.8</ecNumber>
    </recommendedName>
</protein>
<feature type="domain" description="Radical SAM core" evidence="11">
    <location>
        <begin position="55"/>
        <end position="270"/>
    </location>
</feature>
<gene>
    <name evidence="12" type="ORF">METZ01_LOCUS165539</name>
</gene>
<dbReference type="SMART" id="SM00729">
    <property type="entry name" value="Elp3"/>
    <property type="match status" value="1"/>
</dbReference>
<evidence type="ECO:0000256" key="9">
    <source>
        <dbReference type="ARBA" id="ARBA00023014"/>
    </source>
</evidence>
<evidence type="ECO:0000256" key="10">
    <source>
        <dbReference type="ARBA" id="ARBA00047326"/>
    </source>
</evidence>
<dbReference type="InterPro" id="IPR031691">
    <property type="entry name" value="LIAS_N"/>
</dbReference>
<dbReference type="GO" id="GO:0016992">
    <property type="term" value="F:lipoate synthase activity"/>
    <property type="evidence" value="ECO:0007669"/>
    <property type="project" value="UniProtKB-EC"/>
</dbReference>
<dbReference type="PANTHER" id="PTHR10949:SF0">
    <property type="entry name" value="LIPOYL SYNTHASE, MITOCHONDRIAL"/>
    <property type="match status" value="1"/>
</dbReference>
<dbReference type="PANTHER" id="PTHR10949">
    <property type="entry name" value="LIPOYL SYNTHASE"/>
    <property type="match status" value="1"/>
</dbReference>
<keyword evidence="5" id="KW-0808">Transferase</keyword>
<evidence type="ECO:0000256" key="7">
    <source>
        <dbReference type="ARBA" id="ARBA00022723"/>
    </source>
</evidence>
<dbReference type="SFLD" id="SFLDF00271">
    <property type="entry name" value="lipoyl_synthase"/>
    <property type="match status" value="1"/>
</dbReference>
<evidence type="ECO:0000256" key="6">
    <source>
        <dbReference type="ARBA" id="ARBA00022691"/>
    </source>
</evidence>
<dbReference type="HAMAP" id="MF_00206">
    <property type="entry name" value="Lipoyl_synth"/>
    <property type="match status" value="1"/>
</dbReference>
<evidence type="ECO:0000256" key="2">
    <source>
        <dbReference type="ARBA" id="ARBA00004173"/>
    </source>
</evidence>
<dbReference type="InterPro" id="IPR006638">
    <property type="entry name" value="Elp3/MiaA/NifB-like_rSAM"/>
</dbReference>
<dbReference type="NCBIfam" id="NF009544">
    <property type="entry name" value="PRK12928.1"/>
    <property type="match status" value="1"/>
</dbReference>
<dbReference type="SUPFAM" id="SSF102114">
    <property type="entry name" value="Radical SAM enzymes"/>
    <property type="match status" value="1"/>
</dbReference>
<dbReference type="SFLD" id="SFLDG01058">
    <property type="entry name" value="lipoyl_synthase_like"/>
    <property type="match status" value="1"/>
</dbReference>
<keyword evidence="7" id="KW-0479">Metal-binding</keyword>
<accession>A0A382BFU8</accession>
<proteinExistence type="inferred from homology"/>
<dbReference type="InterPro" id="IPR058240">
    <property type="entry name" value="rSAM_sf"/>
</dbReference>
<dbReference type="Pfam" id="PF16881">
    <property type="entry name" value="LIAS_N"/>
    <property type="match status" value="1"/>
</dbReference>
<evidence type="ECO:0000256" key="5">
    <source>
        <dbReference type="ARBA" id="ARBA00022679"/>
    </source>
</evidence>
<dbReference type="PROSITE" id="PS51918">
    <property type="entry name" value="RADICAL_SAM"/>
    <property type="match status" value="1"/>
</dbReference>
<keyword evidence="8" id="KW-0408">Iron</keyword>
<comment type="catalytic activity">
    <reaction evidence="10">
        <text>[[Fe-S] cluster scaffold protein carrying a second [4Fe-4S](2+) cluster] + N(6)-octanoyl-L-lysyl-[protein] + 2 oxidized [2Fe-2S]-[ferredoxin] + 2 S-adenosyl-L-methionine + 4 H(+) = [[Fe-S] cluster scaffold protein] + N(6)-[(R)-dihydrolipoyl]-L-lysyl-[protein] + 4 Fe(3+) + 2 hydrogen sulfide + 2 5'-deoxyadenosine + 2 L-methionine + 2 reduced [2Fe-2S]-[ferredoxin]</text>
        <dbReference type="Rhea" id="RHEA:16585"/>
        <dbReference type="Rhea" id="RHEA-COMP:9928"/>
        <dbReference type="Rhea" id="RHEA-COMP:10000"/>
        <dbReference type="Rhea" id="RHEA-COMP:10001"/>
        <dbReference type="Rhea" id="RHEA-COMP:10475"/>
        <dbReference type="Rhea" id="RHEA-COMP:14568"/>
        <dbReference type="Rhea" id="RHEA-COMP:14569"/>
        <dbReference type="ChEBI" id="CHEBI:15378"/>
        <dbReference type="ChEBI" id="CHEBI:17319"/>
        <dbReference type="ChEBI" id="CHEBI:29034"/>
        <dbReference type="ChEBI" id="CHEBI:29919"/>
        <dbReference type="ChEBI" id="CHEBI:33722"/>
        <dbReference type="ChEBI" id="CHEBI:33737"/>
        <dbReference type="ChEBI" id="CHEBI:33738"/>
        <dbReference type="ChEBI" id="CHEBI:57844"/>
        <dbReference type="ChEBI" id="CHEBI:59789"/>
        <dbReference type="ChEBI" id="CHEBI:78809"/>
        <dbReference type="ChEBI" id="CHEBI:83100"/>
        <dbReference type="EC" id="2.8.1.8"/>
    </reaction>
</comment>
<dbReference type="GO" id="GO:0005739">
    <property type="term" value="C:mitochondrion"/>
    <property type="evidence" value="ECO:0007669"/>
    <property type="project" value="UniProtKB-SubCell"/>
</dbReference>
<dbReference type="PIRSF" id="PIRSF005963">
    <property type="entry name" value="Lipoyl_synth"/>
    <property type="match status" value="1"/>
</dbReference>
<dbReference type="EMBL" id="UINC01029636">
    <property type="protein sequence ID" value="SVB12685.1"/>
    <property type="molecule type" value="Genomic_DNA"/>
</dbReference>
<dbReference type="EC" id="2.8.1.8" evidence="3"/>
<dbReference type="SFLD" id="SFLDS00029">
    <property type="entry name" value="Radical_SAM"/>
    <property type="match status" value="1"/>
</dbReference>
<dbReference type="NCBIfam" id="TIGR00510">
    <property type="entry name" value="lipA"/>
    <property type="match status" value="1"/>
</dbReference>
<dbReference type="InterPro" id="IPR003698">
    <property type="entry name" value="Lipoyl_synth"/>
</dbReference>
<name>A0A382BFU8_9ZZZZ</name>
<dbReference type="GO" id="GO:0051539">
    <property type="term" value="F:4 iron, 4 sulfur cluster binding"/>
    <property type="evidence" value="ECO:0007669"/>
    <property type="project" value="UniProtKB-KW"/>
</dbReference>
<reference evidence="12" key="1">
    <citation type="submission" date="2018-05" db="EMBL/GenBank/DDBJ databases">
        <authorList>
            <person name="Lanie J.A."/>
            <person name="Ng W.-L."/>
            <person name="Kazmierczak K.M."/>
            <person name="Andrzejewski T.M."/>
            <person name="Davidsen T.M."/>
            <person name="Wayne K.J."/>
            <person name="Tettelin H."/>
            <person name="Glass J.I."/>
            <person name="Rusch D."/>
            <person name="Podicherti R."/>
            <person name="Tsui H.-C.T."/>
            <person name="Winkler M.E."/>
        </authorList>
    </citation>
    <scope>NUCLEOTIDE SEQUENCE</scope>
</reference>